<evidence type="ECO:0000256" key="4">
    <source>
        <dbReference type="ARBA" id="ARBA00022759"/>
    </source>
</evidence>
<feature type="region of interest" description="Disordered" evidence="7">
    <location>
        <begin position="138"/>
        <end position="159"/>
    </location>
</feature>
<feature type="domain" description="Reverse transcriptase RNase H-like" evidence="8">
    <location>
        <begin position="2"/>
        <end position="69"/>
    </location>
</feature>
<name>A0A8S2VX65_9BILA</name>
<keyword evidence="1" id="KW-0808">Transferase</keyword>
<evidence type="ECO:0000256" key="3">
    <source>
        <dbReference type="ARBA" id="ARBA00022722"/>
    </source>
</evidence>
<evidence type="ECO:0000259" key="8">
    <source>
        <dbReference type="Pfam" id="PF17917"/>
    </source>
</evidence>
<evidence type="ECO:0000256" key="5">
    <source>
        <dbReference type="ARBA" id="ARBA00022801"/>
    </source>
</evidence>
<evidence type="ECO:0000313" key="10">
    <source>
        <dbReference type="EMBL" id="CAF4420876.1"/>
    </source>
</evidence>
<dbReference type="SUPFAM" id="SSF56672">
    <property type="entry name" value="DNA/RNA polymerases"/>
    <property type="match status" value="1"/>
</dbReference>
<dbReference type="GO" id="GO:0003964">
    <property type="term" value="F:RNA-directed DNA polymerase activity"/>
    <property type="evidence" value="ECO:0007669"/>
    <property type="project" value="UniProtKB-KW"/>
</dbReference>
<dbReference type="InterPro" id="IPR050951">
    <property type="entry name" value="Retrovirus_Pol_polyprotein"/>
</dbReference>
<dbReference type="Gene3D" id="3.10.20.370">
    <property type="match status" value="1"/>
</dbReference>
<dbReference type="FunFam" id="3.10.20.370:FF:000001">
    <property type="entry name" value="Retrovirus-related Pol polyprotein from transposon 17.6-like protein"/>
    <property type="match status" value="1"/>
</dbReference>
<dbReference type="FunFam" id="1.10.340.70:FF:000001">
    <property type="entry name" value="Retrovirus-related Pol polyprotein from transposon gypsy-like Protein"/>
    <property type="match status" value="1"/>
</dbReference>
<dbReference type="InterPro" id="IPR041588">
    <property type="entry name" value="Integrase_H2C2"/>
</dbReference>
<feature type="non-terminal residue" evidence="10">
    <location>
        <position position="1"/>
    </location>
</feature>
<dbReference type="EMBL" id="CAJOBA010076585">
    <property type="protein sequence ID" value="CAF4420876.1"/>
    <property type="molecule type" value="Genomic_DNA"/>
</dbReference>
<comment type="caution">
    <text evidence="10">The sequence shown here is derived from an EMBL/GenBank/DDBJ whole genome shotgun (WGS) entry which is preliminary data.</text>
</comment>
<evidence type="ECO:0000259" key="9">
    <source>
        <dbReference type="Pfam" id="PF17921"/>
    </source>
</evidence>
<reference evidence="10" key="1">
    <citation type="submission" date="2021-02" db="EMBL/GenBank/DDBJ databases">
        <authorList>
            <person name="Nowell W R."/>
        </authorList>
    </citation>
    <scope>NUCLEOTIDE SEQUENCE</scope>
</reference>
<feature type="domain" description="Integrase zinc-binding" evidence="9">
    <location>
        <begin position="247"/>
        <end position="305"/>
    </location>
</feature>
<keyword evidence="3" id="KW-0540">Nuclease</keyword>
<keyword evidence="2" id="KW-0548">Nucleotidyltransferase</keyword>
<sequence length="331" mass="38141">NSQLVLSTDASGAGMGGVLRQHTPNGIKVIKYLSKKFNNAQKKYSTTEKECMAMVWCIQQLKEYVWCDHSLSKLITAPYAVLGKRNQTTQELIDGRYPEQSPDPDDEQQLLSRQYQNEENSNQELSSPVIINAITSAKQLQSHPSPNTIMTRSKTQKATNPIKTTNTANDISIIQTNNPLPTTLPSLNIDFSLRRIKHEQQTDIIIQSKIQQINKDPHKYSSDIVQDGILYKLIERGGSTKFKLPWIPTKIQPEILFAYHDHPFSSHFGVRRTYLKIRNQYYWINMFESIQNYLRSCQKCTQFNTQRRKQPGLLQNQESPQGVFEIMQMDF</sequence>
<evidence type="ECO:0000256" key="7">
    <source>
        <dbReference type="SAM" id="MobiDB-lite"/>
    </source>
</evidence>
<evidence type="ECO:0000256" key="1">
    <source>
        <dbReference type="ARBA" id="ARBA00022679"/>
    </source>
</evidence>
<dbReference type="AlphaFoldDB" id="A0A8S2VX65"/>
<evidence type="ECO:0008006" key="12">
    <source>
        <dbReference type="Google" id="ProtNLM"/>
    </source>
</evidence>
<proteinExistence type="predicted"/>
<dbReference type="GO" id="GO:0016787">
    <property type="term" value="F:hydrolase activity"/>
    <property type="evidence" value="ECO:0007669"/>
    <property type="project" value="UniProtKB-KW"/>
</dbReference>
<gene>
    <name evidence="10" type="ORF">TMI583_LOCUS44448</name>
</gene>
<keyword evidence="5" id="KW-0378">Hydrolase</keyword>
<evidence type="ECO:0000313" key="11">
    <source>
        <dbReference type="Proteomes" id="UP000682733"/>
    </source>
</evidence>
<evidence type="ECO:0000256" key="2">
    <source>
        <dbReference type="ARBA" id="ARBA00022695"/>
    </source>
</evidence>
<keyword evidence="4" id="KW-0255">Endonuclease</keyword>
<dbReference type="Gene3D" id="1.10.340.70">
    <property type="match status" value="1"/>
</dbReference>
<dbReference type="Pfam" id="PF17917">
    <property type="entry name" value="RT_RNaseH"/>
    <property type="match status" value="1"/>
</dbReference>
<evidence type="ECO:0000256" key="6">
    <source>
        <dbReference type="ARBA" id="ARBA00022918"/>
    </source>
</evidence>
<dbReference type="Pfam" id="PF17921">
    <property type="entry name" value="Integrase_H2C2"/>
    <property type="match status" value="1"/>
</dbReference>
<dbReference type="PANTHER" id="PTHR37984:SF5">
    <property type="entry name" value="PROTEIN NYNRIN-LIKE"/>
    <property type="match status" value="1"/>
</dbReference>
<protein>
    <recommendedName>
        <fullName evidence="12">Polyprotein</fullName>
    </recommendedName>
</protein>
<keyword evidence="6" id="KW-0695">RNA-directed DNA polymerase</keyword>
<dbReference type="GO" id="GO:0004519">
    <property type="term" value="F:endonuclease activity"/>
    <property type="evidence" value="ECO:0007669"/>
    <property type="project" value="UniProtKB-KW"/>
</dbReference>
<dbReference type="InterPro" id="IPR043502">
    <property type="entry name" value="DNA/RNA_pol_sf"/>
</dbReference>
<accession>A0A8S2VX65</accession>
<dbReference type="PANTHER" id="PTHR37984">
    <property type="entry name" value="PROTEIN CBG26694"/>
    <property type="match status" value="1"/>
</dbReference>
<dbReference type="InterPro" id="IPR041373">
    <property type="entry name" value="RT_RNaseH"/>
</dbReference>
<dbReference type="Proteomes" id="UP000682733">
    <property type="component" value="Unassembled WGS sequence"/>
</dbReference>
<organism evidence="10 11">
    <name type="scientific">Didymodactylos carnosus</name>
    <dbReference type="NCBI Taxonomy" id="1234261"/>
    <lineage>
        <taxon>Eukaryota</taxon>
        <taxon>Metazoa</taxon>
        <taxon>Spiralia</taxon>
        <taxon>Gnathifera</taxon>
        <taxon>Rotifera</taxon>
        <taxon>Eurotatoria</taxon>
        <taxon>Bdelloidea</taxon>
        <taxon>Philodinida</taxon>
        <taxon>Philodinidae</taxon>
        <taxon>Didymodactylos</taxon>
    </lineage>
</organism>